<evidence type="ECO:0000256" key="1">
    <source>
        <dbReference type="ARBA" id="ARBA00022475"/>
    </source>
</evidence>
<dbReference type="GO" id="GO:0009252">
    <property type="term" value="P:peptidoglycan biosynthetic process"/>
    <property type="evidence" value="ECO:0007669"/>
    <property type="project" value="UniProtKB-UniRule"/>
</dbReference>
<gene>
    <name evidence="7" type="primary">mltG</name>
    <name evidence="8" type="ORF">A2945_03835</name>
</gene>
<dbReference type="GO" id="GO:0071555">
    <property type="term" value="P:cell wall organization"/>
    <property type="evidence" value="ECO:0007669"/>
    <property type="project" value="UniProtKB-KW"/>
</dbReference>
<dbReference type="InterPro" id="IPR003770">
    <property type="entry name" value="MLTG-like"/>
</dbReference>
<dbReference type="Pfam" id="PF02618">
    <property type="entry name" value="YceG"/>
    <property type="match status" value="1"/>
</dbReference>
<evidence type="ECO:0000256" key="7">
    <source>
        <dbReference type="HAMAP-Rule" id="MF_02065"/>
    </source>
</evidence>
<feature type="site" description="Important for catalytic activity" evidence="7">
    <location>
        <position position="214"/>
    </location>
</feature>
<keyword evidence="1 7" id="KW-1003">Cell membrane</keyword>
<keyword evidence="3 7" id="KW-1133">Transmembrane helix</keyword>
<dbReference type="EC" id="4.2.2.29" evidence="7"/>
<dbReference type="PANTHER" id="PTHR30518:SF2">
    <property type="entry name" value="ENDOLYTIC MUREIN TRANSGLYCOSYLASE"/>
    <property type="match status" value="1"/>
</dbReference>
<dbReference type="PANTHER" id="PTHR30518">
    <property type="entry name" value="ENDOLYTIC MUREIN TRANSGLYCOSYLASE"/>
    <property type="match status" value="1"/>
</dbReference>
<evidence type="ECO:0000256" key="3">
    <source>
        <dbReference type="ARBA" id="ARBA00022989"/>
    </source>
</evidence>
<dbReference type="EMBL" id="MHLA01000001">
    <property type="protein sequence ID" value="OGZ00445.1"/>
    <property type="molecule type" value="Genomic_DNA"/>
</dbReference>
<feature type="transmembrane region" description="Helical" evidence="7">
    <location>
        <begin position="17"/>
        <end position="36"/>
    </location>
</feature>
<evidence type="ECO:0000256" key="6">
    <source>
        <dbReference type="ARBA" id="ARBA00023316"/>
    </source>
</evidence>
<dbReference type="Gene3D" id="3.30.1490.480">
    <property type="entry name" value="Endolytic murein transglycosylase"/>
    <property type="match status" value="2"/>
</dbReference>
<comment type="caution">
    <text evidence="8">The sequence shown here is derived from an EMBL/GenBank/DDBJ whole genome shotgun (WGS) entry which is preliminary data.</text>
</comment>
<comment type="subcellular location">
    <subcellularLocation>
        <location evidence="7">Cell membrane</location>
        <topology evidence="7">Single-pass membrane protein</topology>
    </subcellularLocation>
</comment>
<keyword evidence="4 7" id="KW-0472">Membrane</keyword>
<reference evidence="8 9" key="1">
    <citation type="journal article" date="2016" name="Nat. Commun.">
        <title>Thousands of microbial genomes shed light on interconnected biogeochemical processes in an aquifer system.</title>
        <authorList>
            <person name="Anantharaman K."/>
            <person name="Brown C.T."/>
            <person name="Hug L.A."/>
            <person name="Sharon I."/>
            <person name="Castelle C.J."/>
            <person name="Probst A.J."/>
            <person name="Thomas B.C."/>
            <person name="Singh A."/>
            <person name="Wilkins M.J."/>
            <person name="Karaoz U."/>
            <person name="Brodie E.L."/>
            <person name="Williams K.H."/>
            <person name="Hubbard S.S."/>
            <person name="Banfield J.F."/>
        </authorList>
    </citation>
    <scope>NUCLEOTIDE SEQUENCE [LARGE SCALE GENOMIC DNA]</scope>
</reference>
<evidence type="ECO:0000256" key="4">
    <source>
        <dbReference type="ARBA" id="ARBA00023136"/>
    </source>
</evidence>
<protein>
    <recommendedName>
        <fullName evidence="7">Endolytic murein transglycosylase</fullName>
        <ecNumber evidence="7">4.2.2.29</ecNumber>
    </recommendedName>
    <alternativeName>
        <fullName evidence="7">Peptidoglycan lytic transglycosylase</fullName>
    </alternativeName>
    <alternativeName>
        <fullName evidence="7">Peptidoglycan polymerization terminase</fullName>
    </alternativeName>
</protein>
<organism evidence="8 9">
    <name type="scientific">Candidatus Liptonbacteria bacterium RIFCSPLOWO2_01_FULL_52_25</name>
    <dbReference type="NCBI Taxonomy" id="1798650"/>
    <lineage>
        <taxon>Bacteria</taxon>
        <taxon>Candidatus Liptoniibacteriota</taxon>
    </lineage>
</organism>
<name>A0A1G2CGC4_9BACT</name>
<comment type="catalytic activity">
    <reaction evidence="7">
        <text>a peptidoglycan chain = a peptidoglycan chain with N-acetyl-1,6-anhydromuramyl-[peptide] at the reducing end + a peptidoglycan chain with N-acetylglucosamine at the non-reducing end.</text>
        <dbReference type="EC" id="4.2.2.29"/>
    </reaction>
</comment>
<evidence type="ECO:0000313" key="8">
    <source>
        <dbReference type="EMBL" id="OGZ00445.1"/>
    </source>
</evidence>
<proteinExistence type="inferred from homology"/>
<dbReference type="GO" id="GO:0008932">
    <property type="term" value="F:lytic endotransglycosylase activity"/>
    <property type="evidence" value="ECO:0007669"/>
    <property type="project" value="UniProtKB-UniRule"/>
</dbReference>
<comment type="function">
    <text evidence="7">Functions as a peptidoglycan terminase that cleaves nascent peptidoglycan strands endolytically to terminate their elongation.</text>
</comment>
<dbReference type="GO" id="GO:0005886">
    <property type="term" value="C:plasma membrane"/>
    <property type="evidence" value="ECO:0007669"/>
    <property type="project" value="UniProtKB-SubCell"/>
</dbReference>
<dbReference type="STRING" id="1798650.A2945_03835"/>
<dbReference type="NCBIfam" id="TIGR00247">
    <property type="entry name" value="endolytic transglycosylase MltG"/>
    <property type="match status" value="1"/>
</dbReference>
<dbReference type="HAMAP" id="MF_02065">
    <property type="entry name" value="MltG"/>
    <property type="match status" value="1"/>
</dbReference>
<comment type="similarity">
    <text evidence="7">Belongs to the transglycosylase MltG family.</text>
</comment>
<evidence type="ECO:0000313" key="9">
    <source>
        <dbReference type="Proteomes" id="UP000178880"/>
    </source>
</evidence>
<accession>A0A1G2CGC4</accession>
<dbReference type="Proteomes" id="UP000178880">
    <property type="component" value="Unassembled WGS sequence"/>
</dbReference>
<evidence type="ECO:0000256" key="2">
    <source>
        <dbReference type="ARBA" id="ARBA00022692"/>
    </source>
</evidence>
<keyword evidence="2 7" id="KW-0812">Transmembrane</keyword>
<evidence type="ECO:0000256" key="5">
    <source>
        <dbReference type="ARBA" id="ARBA00023239"/>
    </source>
</evidence>
<dbReference type="AlphaFoldDB" id="A0A1G2CGC4"/>
<keyword evidence="6 7" id="KW-0961">Cell wall biogenesis/degradation</keyword>
<sequence>MIISFHEGRWGRFFTRLNVFVSVLVVACALFAYVAVQLREVSPGVVAAPRTLFEIKEGEGFREISARLKAEHLIRSKTAFELYALFTGSATKLRAGNYTFDAGMTGEEILAELVRGSHREVNATIPEGLSSYAVERILVAAGVVREGEFIAAVAERDLEGKLFPDTYRFFTDSSVGDVLEKFSQNFNEKTKEFFSGGEKNFKETLVLASLLEREVPDFEERRMVAGILKKRIAERMPLQVDATICYIKEKMGYPGAFDCYPLTPLDFKIDSAYNTYLYRGLPPGPIGNPGFLALRAAQESKSSPYWFYLSDPKTKKTIFAKTLEEQSKNKALYLR</sequence>
<keyword evidence="5 7" id="KW-0456">Lyase</keyword>